<feature type="region of interest" description="Disordered" evidence="3">
    <location>
        <begin position="31"/>
        <end position="59"/>
    </location>
</feature>
<evidence type="ECO:0000256" key="2">
    <source>
        <dbReference type="SAM" id="Coils"/>
    </source>
</evidence>
<sequence>MEGRKLASIAGIACFCLNPLAQADPAPVVSVVGKQGDNGQVGDDSHDDKEELGGTGGSGGVGGVGITILQSNDPTYNGNVIGGNGGIGGQGGKKHHIHTKEEVGHSGKHLEMRGGSGGYGGVGGLGIFVKRDELTFHGTATGGTGGKGGSGGEGMEVDGDAITSTAPTNDPSNIPGEKQYSSAEEHNGGDGGKGGDGGVGIYAKKLENNGTIIGGTGGLGGDAGYGNNGIGAHGQGGKGGIGASVADLLNKGKIQGGIGGSGAGKPKYGLGGNGGTGVLGRRDSIIVNDQDILGGIGGQGDSSMASGDGGAGMETMSGSQITNNGTIRGGDGDANTQGRGGIGVSLIGTLINNGTISGGDGGRIRSLVKTPDMPEAIRGTDSLGVNVGKGSGSTIINNGTITGGFGPDNQQGEAIQFSEKAEDGALILHAKSNIIGNVIAKKSISLKLGGTQAASFDVSKIGRAAQYRGFGAFSKIDSGTWTLEGETDAVMPWAVSGGTLAISSKRGLGDDKGQLNLDGGTLKTIKEMELTKSILLSDKGGTIENEKALTLSGPILQSGPFTKTGAGRLALLAKNTYKGETIVESGELNIAAGAAITSNTTVKRLGRLSVDGTAQDVTLDSGSRISGVGTIGDLTVKSGATVSPGNSVGTLHLGKDVTFNKSSIFDVEIKHDFSQADQLSVQGSAKLLGGVVDIRLENDLAVLTEDMGKSLLSKSYNILVAANGVTGQFDGVLSRYNYINPKLNYAATHVVLGFELAPTVKSAKTQDLEKQLAELEVESAGIAADADAKPLATPEAEASRFVAEEQLVQLEVKKQVLETELQKAKLETFLSADFLAAGVATSNQKNLWAGVQSLGMDNNRPLEEVLKSTIDNPLNFDALSGEVHATLSGVLAQDNHFISDAAASRLRNGFGGVAGKAQAVTTPLAYGSEGKAKQSNAFTAVEPAAATTAFWGEAYGAWAHADGNGNAAGYSRNTGGFITGMDGVIAEDWRLGLLAGYGSTSLHGNGKASVENYQLGVYGGAKLDALELRFGVNLGQHEIETKRSVAFGGLNEEHEASYEAGSVQVFGELGYQLDTPYAVLEPFAAARHVHVKTDGFGEDGAISNLTGAASSTDLTVTTLGLRASRQFALGESTTLTARGMLGWNHGFGDVTPQASLAFNGGQGFTVEGTGIAKDAALIEAGLDFSIGKATSIGVSYTGQFSSQSHDNAIKADLSVRF</sequence>
<feature type="coiled-coil region" evidence="2">
    <location>
        <begin position="765"/>
        <end position="827"/>
    </location>
</feature>
<dbReference type="InterPro" id="IPR005546">
    <property type="entry name" value="Autotransporte_beta"/>
</dbReference>
<feature type="signal peptide" evidence="4">
    <location>
        <begin position="1"/>
        <end position="23"/>
    </location>
</feature>
<dbReference type="SMART" id="SM00869">
    <property type="entry name" value="Autotransporter"/>
    <property type="match status" value="1"/>
</dbReference>
<proteinExistence type="predicted"/>
<dbReference type="NCBIfam" id="TIGR02601">
    <property type="entry name" value="autotrns_rpt"/>
    <property type="match status" value="1"/>
</dbReference>
<dbReference type="Proteomes" id="UP001237780">
    <property type="component" value="Unassembled WGS sequence"/>
</dbReference>
<feature type="compositionally biased region" description="Basic and acidic residues" evidence="3">
    <location>
        <begin position="43"/>
        <end position="52"/>
    </location>
</feature>
<dbReference type="NCBIfam" id="TIGR01414">
    <property type="entry name" value="autotrans_barl"/>
    <property type="match status" value="1"/>
</dbReference>
<protein>
    <submittedName>
        <fullName evidence="6">Outer membrane autotransporter protein</fullName>
    </submittedName>
</protein>
<evidence type="ECO:0000256" key="4">
    <source>
        <dbReference type="SAM" id="SignalP"/>
    </source>
</evidence>
<feature type="compositionally biased region" description="Gly residues" evidence="3">
    <location>
        <begin position="140"/>
        <end position="154"/>
    </location>
</feature>
<dbReference type="Gene3D" id="2.40.128.130">
    <property type="entry name" value="Autotransporter beta-domain"/>
    <property type="match status" value="1"/>
</dbReference>
<dbReference type="SUPFAM" id="SSF103515">
    <property type="entry name" value="Autotransporter"/>
    <property type="match status" value="1"/>
</dbReference>
<dbReference type="Pfam" id="PF03797">
    <property type="entry name" value="Autotransporter"/>
    <property type="match status" value="1"/>
</dbReference>
<feature type="chain" id="PRO_5046352834" evidence="4">
    <location>
        <begin position="24"/>
        <end position="1217"/>
    </location>
</feature>
<reference evidence="6 7" key="1">
    <citation type="submission" date="2023-07" db="EMBL/GenBank/DDBJ databases">
        <title>Comparative genomics of wheat-associated soil bacteria to identify genetic determinants of phenazine resistance.</title>
        <authorList>
            <person name="Mouncey N."/>
        </authorList>
    </citation>
    <scope>NUCLEOTIDE SEQUENCE [LARGE SCALE GENOMIC DNA]</scope>
    <source>
        <strain evidence="6 7">W4I11</strain>
    </source>
</reference>
<keyword evidence="1 4" id="KW-0732">Signal</keyword>
<dbReference type="InterPro" id="IPR006315">
    <property type="entry name" value="OM_autotransptr_brl_dom"/>
</dbReference>
<dbReference type="EMBL" id="JAUSZT010000003">
    <property type="protein sequence ID" value="MDQ0997676.1"/>
    <property type="molecule type" value="Genomic_DNA"/>
</dbReference>
<evidence type="ECO:0000313" key="6">
    <source>
        <dbReference type="EMBL" id="MDQ0997676.1"/>
    </source>
</evidence>
<evidence type="ECO:0000259" key="5">
    <source>
        <dbReference type="PROSITE" id="PS51208"/>
    </source>
</evidence>
<evidence type="ECO:0000313" key="7">
    <source>
        <dbReference type="Proteomes" id="UP001237780"/>
    </source>
</evidence>
<keyword evidence="2" id="KW-0175">Coiled coil</keyword>
<dbReference type="SUPFAM" id="SSF51126">
    <property type="entry name" value="Pectin lyase-like"/>
    <property type="match status" value="1"/>
</dbReference>
<evidence type="ECO:0000256" key="3">
    <source>
        <dbReference type="SAM" id="MobiDB-lite"/>
    </source>
</evidence>
<dbReference type="PROSITE" id="PS51208">
    <property type="entry name" value="AUTOTRANSPORTER"/>
    <property type="match status" value="1"/>
</dbReference>
<dbReference type="InterPro" id="IPR036709">
    <property type="entry name" value="Autotransporte_beta_dom_sf"/>
</dbReference>
<feature type="domain" description="Autotransporter" evidence="5">
    <location>
        <begin position="943"/>
        <end position="1217"/>
    </location>
</feature>
<keyword evidence="7" id="KW-1185">Reference proteome</keyword>
<evidence type="ECO:0000256" key="1">
    <source>
        <dbReference type="ARBA" id="ARBA00022729"/>
    </source>
</evidence>
<gene>
    <name evidence="6" type="ORF">QFZ34_002858</name>
</gene>
<feature type="compositionally biased region" description="Polar residues" evidence="3">
    <location>
        <begin position="162"/>
        <end position="172"/>
    </location>
</feature>
<accession>A0ABU0SAI7</accession>
<dbReference type="InterPro" id="IPR013425">
    <property type="entry name" value="Autotrns_rpt"/>
</dbReference>
<organism evidence="6 7">
    <name type="scientific">Phyllobacterium ifriqiyense</name>
    <dbReference type="NCBI Taxonomy" id="314238"/>
    <lineage>
        <taxon>Bacteria</taxon>
        <taxon>Pseudomonadati</taxon>
        <taxon>Pseudomonadota</taxon>
        <taxon>Alphaproteobacteria</taxon>
        <taxon>Hyphomicrobiales</taxon>
        <taxon>Phyllobacteriaceae</taxon>
        <taxon>Phyllobacterium</taxon>
    </lineage>
</organism>
<comment type="caution">
    <text evidence="6">The sequence shown here is derived from an EMBL/GenBank/DDBJ whole genome shotgun (WGS) entry which is preliminary data.</text>
</comment>
<dbReference type="Pfam" id="PF12951">
    <property type="entry name" value="PATR"/>
    <property type="match status" value="1"/>
</dbReference>
<feature type="region of interest" description="Disordered" evidence="3">
    <location>
        <begin position="139"/>
        <end position="195"/>
    </location>
</feature>
<name>A0ABU0SAI7_9HYPH</name>
<dbReference type="InterPro" id="IPR011050">
    <property type="entry name" value="Pectin_lyase_fold/virulence"/>
</dbReference>